<name>A0A4R2RYY9_9BACL</name>
<dbReference type="InterPro" id="IPR038729">
    <property type="entry name" value="Rad50/SbcC_AAA"/>
</dbReference>
<evidence type="ECO:0000259" key="4">
    <source>
        <dbReference type="Pfam" id="PF13476"/>
    </source>
</evidence>
<dbReference type="RefSeq" id="WP_131847848.1">
    <property type="nucleotide sequence ID" value="NZ_SLXV01000004.1"/>
</dbReference>
<comment type="caution">
    <text evidence="5">The sequence shown here is derived from an EMBL/GenBank/DDBJ whole genome shotgun (WGS) entry which is preliminary data.</text>
</comment>
<dbReference type="GO" id="GO:0016887">
    <property type="term" value="F:ATP hydrolysis activity"/>
    <property type="evidence" value="ECO:0007669"/>
    <property type="project" value="InterPro"/>
</dbReference>
<dbReference type="Gene3D" id="3.40.50.300">
    <property type="entry name" value="P-loop containing nucleotide triphosphate hydrolases"/>
    <property type="match status" value="1"/>
</dbReference>
<dbReference type="SUPFAM" id="SSF52540">
    <property type="entry name" value="P-loop containing nucleoside triphosphate hydrolases"/>
    <property type="match status" value="1"/>
</dbReference>
<gene>
    <name evidence="5" type="ORF">EDD57_10434</name>
</gene>
<evidence type="ECO:0000313" key="6">
    <source>
        <dbReference type="Proteomes" id="UP000294746"/>
    </source>
</evidence>
<sequence length="491" mass="57399">MKQFRKLEIHNFQSHEHTVVQLSPGLNVFVGASDNGKSAILRALRWVLFNVPRGADYIRTGTTKCQVTLTMDDGTEIERIRSTGSINRYILRKPDEQEMIFEGFGSEVPHEITEIHQMTPVKLDAAQEILLQFGSQLEGPFLLSESPGTKAKMLGFISGAQIIDVALKQANSDRKAILEEGRRTERNKESLLEQLKPYEDLGNVRRQLDESKQKIARIKELKHRLWQLRKTAHLYIEVKQEQVYWTGVLESLSQLPQAEMKKAELEMMAFQQIQLQQRLTRWKNHQSGKRQCQQQLVHLEKSPEAETRLAQLMDLSIRFKLLFRLYHSYENVKSEQAQTIQVLERNQNLREAAERFQQMIHESEKKAQLGHRWKIYQSIYSQKQQQLAVLAKTEAIDQVCRILLPKLETHKKQMELYREQRSKYVYLHQRVMKGRKYCTDQEEEIKHLTEEYVRLLQVNKKCPTCGSQIHGDVLEHLMGELGGDVYATIRR</sequence>
<evidence type="ECO:0000313" key="5">
    <source>
        <dbReference type="EMBL" id="TCP70055.1"/>
    </source>
</evidence>
<dbReference type="OrthoDB" id="267455at2"/>
<evidence type="ECO:0000256" key="2">
    <source>
        <dbReference type="ARBA" id="ARBA00011322"/>
    </source>
</evidence>
<comment type="subunit">
    <text evidence="2">Heterodimer of SbcC and SbcD.</text>
</comment>
<protein>
    <recommendedName>
        <fullName evidence="3">Nuclease SbcCD subunit C</fullName>
    </recommendedName>
</protein>
<accession>A0A4R2RYY9</accession>
<dbReference type="PANTHER" id="PTHR32114">
    <property type="entry name" value="ABC TRANSPORTER ABCH.3"/>
    <property type="match status" value="1"/>
</dbReference>
<organism evidence="5 6">
    <name type="scientific">Baia soyae</name>
    <dbReference type="NCBI Taxonomy" id="1544746"/>
    <lineage>
        <taxon>Bacteria</taxon>
        <taxon>Bacillati</taxon>
        <taxon>Bacillota</taxon>
        <taxon>Bacilli</taxon>
        <taxon>Bacillales</taxon>
        <taxon>Thermoactinomycetaceae</taxon>
        <taxon>Baia</taxon>
    </lineage>
</organism>
<reference evidence="5 6" key="1">
    <citation type="submission" date="2019-03" db="EMBL/GenBank/DDBJ databases">
        <title>Genomic Encyclopedia of Type Strains, Phase IV (KMG-IV): sequencing the most valuable type-strain genomes for metagenomic binning, comparative biology and taxonomic classification.</title>
        <authorList>
            <person name="Goeker M."/>
        </authorList>
    </citation>
    <scope>NUCLEOTIDE SEQUENCE [LARGE SCALE GENOMIC DNA]</scope>
    <source>
        <strain evidence="5 6">DSM 46831</strain>
    </source>
</reference>
<feature type="domain" description="Rad50/SbcC-type AAA" evidence="4">
    <location>
        <begin position="6"/>
        <end position="225"/>
    </location>
</feature>
<keyword evidence="6" id="KW-1185">Reference proteome</keyword>
<evidence type="ECO:0000256" key="3">
    <source>
        <dbReference type="ARBA" id="ARBA00013368"/>
    </source>
</evidence>
<dbReference type="Proteomes" id="UP000294746">
    <property type="component" value="Unassembled WGS sequence"/>
</dbReference>
<dbReference type="GO" id="GO:0006302">
    <property type="term" value="P:double-strand break repair"/>
    <property type="evidence" value="ECO:0007669"/>
    <property type="project" value="InterPro"/>
</dbReference>
<dbReference type="Pfam" id="PF13476">
    <property type="entry name" value="AAA_23"/>
    <property type="match status" value="1"/>
</dbReference>
<dbReference type="AlphaFoldDB" id="A0A4R2RYY9"/>
<dbReference type="PANTHER" id="PTHR32114:SF2">
    <property type="entry name" value="ABC TRANSPORTER ABCH.3"/>
    <property type="match status" value="1"/>
</dbReference>
<comment type="similarity">
    <text evidence="1">Belongs to the SMC family. SbcC subfamily.</text>
</comment>
<dbReference type="InterPro" id="IPR027417">
    <property type="entry name" value="P-loop_NTPase"/>
</dbReference>
<dbReference type="EMBL" id="SLXV01000004">
    <property type="protein sequence ID" value="TCP70055.1"/>
    <property type="molecule type" value="Genomic_DNA"/>
</dbReference>
<evidence type="ECO:0000256" key="1">
    <source>
        <dbReference type="ARBA" id="ARBA00006930"/>
    </source>
</evidence>
<dbReference type="SUPFAM" id="SSF75712">
    <property type="entry name" value="Rad50 coiled-coil Zn hook"/>
    <property type="match status" value="1"/>
</dbReference>
<proteinExistence type="inferred from homology"/>